<dbReference type="Gene3D" id="2.40.50.90">
    <property type="match status" value="1"/>
</dbReference>
<name>A0ABP7LS08_9SPHN</name>
<accession>A0ABP7LS08</accession>
<keyword evidence="1" id="KW-1133">Transmembrane helix</keyword>
<organism evidence="2 3">
    <name type="scientific">Sphingomonas limnosediminicola</name>
    <dbReference type="NCBI Taxonomy" id="940133"/>
    <lineage>
        <taxon>Bacteria</taxon>
        <taxon>Pseudomonadati</taxon>
        <taxon>Pseudomonadota</taxon>
        <taxon>Alphaproteobacteria</taxon>
        <taxon>Sphingomonadales</taxon>
        <taxon>Sphingomonadaceae</taxon>
        <taxon>Sphingomonas</taxon>
    </lineage>
</organism>
<gene>
    <name evidence="2" type="ORF">GCM10022276_23610</name>
</gene>
<evidence type="ECO:0000256" key="1">
    <source>
        <dbReference type="SAM" id="Phobius"/>
    </source>
</evidence>
<evidence type="ECO:0000313" key="2">
    <source>
        <dbReference type="EMBL" id="GAA3904262.1"/>
    </source>
</evidence>
<dbReference type="EMBL" id="BAABBM010000001">
    <property type="protein sequence ID" value="GAA3904262.1"/>
    <property type="molecule type" value="Genomic_DNA"/>
</dbReference>
<keyword evidence="3" id="KW-1185">Reference proteome</keyword>
<dbReference type="RefSeq" id="WP_344699896.1">
    <property type="nucleotide sequence ID" value="NZ_BAABBM010000001.1"/>
</dbReference>
<dbReference type="SUPFAM" id="SSF50199">
    <property type="entry name" value="Staphylococcal nuclease"/>
    <property type="match status" value="1"/>
</dbReference>
<comment type="caution">
    <text evidence="2">The sequence shown here is derived from an EMBL/GenBank/DDBJ whole genome shotgun (WGS) entry which is preliminary data.</text>
</comment>
<reference evidence="3" key="1">
    <citation type="journal article" date="2019" name="Int. J. Syst. Evol. Microbiol.">
        <title>The Global Catalogue of Microorganisms (GCM) 10K type strain sequencing project: providing services to taxonomists for standard genome sequencing and annotation.</title>
        <authorList>
            <consortium name="The Broad Institute Genomics Platform"/>
            <consortium name="The Broad Institute Genome Sequencing Center for Infectious Disease"/>
            <person name="Wu L."/>
            <person name="Ma J."/>
        </authorList>
    </citation>
    <scope>NUCLEOTIDE SEQUENCE [LARGE SCALE GENOMIC DNA]</scope>
    <source>
        <strain evidence="3">JCM 17543</strain>
    </source>
</reference>
<dbReference type="Proteomes" id="UP001500827">
    <property type="component" value="Unassembled WGS sequence"/>
</dbReference>
<evidence type="ECO:0000313" key="3">
    <source>
        <dbReference type="Proteomes" id="UP001500827"/>
    </source>
</evidence>
<keyword evidence="1" id="KW-0472">Membrane</keyword>
<protein>
    <recommendedName>
        <fullName evidence="4">Nuclease homologue</fullName>
    </recommendedName>
</protein>
<keyword evidence="1" id="KW-0812">Transmembrane</keyword>
<proteinExistence type="predicted"/>
<feature type="transmembrane region" description="Helical" evidence="1">
    <location>
        <begin position="41"/>
        <end position="67"/>
    </location>
</feature>
<sequence length="189" mass="20179">MSKPWKPGRQTVALGKSRIRRDPVPVAKPTVIRVASPEAEMWGGVTGIVLFAIGIAVLIIGVGVATFSKYASIDEARALQFNQCYNGGQNCVFDGATIRVDGTKIAIAGIQAPQIIGAKCSAERSLGIDAAVGLAELLNSGKVSTGKPFRDYYGRDVSKVLIDGRDVGEIMVNRNAARKYDGTTYDWCD</sequence>
<dbReference type="InterPro" id="IPR035437">
    <property type="entry name" value="SNase_OB-fold_sf"/>
</dbReference>
<evidence type="ECO:0008006" key="4">
    <source>
        <dbReference type="Google" id="ProtNLM"/>
    </source>
</evidence>